<organism evidence="1 2">
    <name type="scientific">Scopulibacillus darangshiensis</name>
    <dbReference type="NCBI Taxonomy" id="442528"/>
    <lineage>
        <taxon>Bacteria</taxon>
        <taxon>Bacillati</taxon>
        <taxon>Bacillota</taxon>
        <taxon>Bacilli</taxon>
        <taxon>Bacillales</taxon>
        <taxon>Sporolactobacillaceae</taxon>
        <taxon>Scopulibacillus</taxon>
    </lineage>
</organism>
<dbReference type="PANTHER" id="PTHR36441:SF1">
    <property type="entry name" value="DUF503 DOMAIN-CONTAINING PROTEIN"/>
    <property type="match status" value="1"/>
</dbReference>
<dbReference type="SUPFAM" id="SSF103007">
    <property type="entry name" value="Hypothetical protein TT1725"/>
    <property type="match status" value="1"/>
</dbReference>
<proteinExistence type="predicted"/>
<evidence type="ECO:0000313" key="2">
    <source>
        <dbReference type="Proteomes" id="UP000295416"/>
    </source>
</evidence>
<keyword evidence="2" id="KW-1185">Reference proteome</keyword>
<gene>
    <name evidence="1" type="ORF">EV207_106114</name>
</gene>
<dbReference type="AlphaFoldDB" id="A0A4R2P8E1"/>
<sequence>MIIGVVRCECMLYNAQSLKDKRAVIKSILTKAKQRFNISAAEISFHEAWQRTELVFTSVANEKVAVERELQKAIKLIDQNGDIERTETIFEWL</sequence>
<dbReference type="EMBL" id="SLXK01000006">
    <property type="protein sequence ID" value="TCP30291.1"/>
    <property type="molecule type" value="Genomic_DNA"/>
</dbReference>
<dbReference type="RefSeq" id="WP_132744894.1">
    <property type="nucleotide sequence ID" value="NZ_SLXK01000006.1"/>
</dbReference>
<dbReference type="Pfam" id="PF04456">
    <property type="entry name" value="DUF503"/>
    <property type="match status" value="1"/>
</dbReference>
<dbReference type="InterPro" id="IPR007546">
    <property type="entry name" value="DUF503"/>
</dbReference>
<accession>A0A4R2P8E1</accession>
<dbReference type="Gene3D" id="3.30.70.1120">
    <property type="entry name" value="TT1725-like"/>
    <property type="match status" value="1"/>
</dbReference>
<reference evidence="1 2" key="1">
    <citation type="submission" date="2019-03" db="EMBL/GenBank/DDBJ databases">
        <title>Genomic Encyclopedia of Type Strains, Phase IV (KMG-IV): sequencing the most valuable type-strain genomes for metagenomic binning, comparative biology and taxonomic classification.</title>
        <authorList>
            <person name="Goeker M."/>
        </authorList>
    </citation>
    <scope>NUCLEOTIDE SEQUENCE [LARGE SCALE GENOMIC DNA]</scope>
    <source>
        <strain evidence="1 2">DSM 19377</strain>
    </source>
</reference>
<dbReference type="Proteomes" id="UP000295416">
    <property type="component" value="Unassembled WGS sequence"/>
</dbReference>
<evidence type="ECO:0008006" key="3">
    <source>
        <dbReference type="Google" id="ProtNLM"/>
    </source>
</evidence>
<protein>
    <recommendedName>
        <fullName evidence="3">YlxP-like protein</fullName>
    </recommendedName>
</protein>
<dbReference type="PANTHER" id="PTHR36441">
    <property type="entry name" value="HYPOTHETICAL CYTOSOLIC PROTEIN"/>
    <property type="match status" value="1"/>
</dbReference>
<dbReference type="InterPro" id="IPR036746">
    <property type="entry name" value="TT1725-like_sf"/>
</dbReference>
<comment type="caution">
    <text evidence="1">The sequence shown here is derived from an EMBL/GenBank/DDBJ whole genome shotgun (WGS) entry which is preliminary data.</text>
</comment>
<name>A0A4R2P8E1_9BACL</name>
<dbReference type="OrthoDB" id="9809023at2"/>
<evidence type="ECO:0000313" key="1">
    <source>
        <dbReference type="EMBL" id="TCP30291.1"/>
    </source>
</evidence>